<dbReference type="AlphaFoldDB" id="A0A9W8MWU6"/>
<evidence type="ECO:0000313" key="4">
    <source>
        <dbReference type="Proteomes" id="UP001148786"/>
    </source>
</evidence>
<evidence type="ECO:0000256" key="1">
    <source>
        <dbReference type="SAM" id="MobiDB-lite"/>
    </source>
</evidence>
<feature type="transmembrane region" description="Helical" evidence="2">
    <location>
        <begin position="64"/>
        <end position="86"/>
    </location>
</feature>
<dbReference type="OrthoDB" id="5570013at2759"/>
<proteinExistence type="predicted"/>
<protein>
    <submittedName>
        <fullName evidence="3">Uncharacterized protein</fullName>
    </submittedName>
</protein>
<dbReference type="EMBL" id="JANKHO010000529">
    <property type="protein sequence ID" value="KAJ3508822.1"/>
    <property type="molecule type" value="Genomic_DNA"/>
</dbReference>
<keyword evidence="2" id="KW-0472">Membrane</keyword>
<accession>A0A9W8MWU6</accession>
<keyword evidence="2" id="KW-0812">Transmembrane</keyword>
<keyword evidence="4" id="KW-1185">Reference proteome</keyword>
<feature type="region of interest" description="Disordered" evidence="1">
    <location>
        <begin position="1"/>
        <end position="35"/>
    </location>
</feature>
<keyword evidence="2" id="KW-1133">Transmembrane helix</keyword>
<name>A0A9W8MWU6_9AGAR</name>
<feature type="compositionally biased region" description="Low complexity" evidence="1">
    <location>
        <begin position="23"/>
        <end position="35"/>
    </location>
</feature>
<dbReference type="Proteomes" id="UP001148786">
    <property type="component" value="Unassembled WGS sequence"/>
</dbReference>
<feature type="compositionally biased region" description="Polar residues" evidence="1">
    <location>
        <begin position="1"/>
        <end position="22"/>
    </location>
</feature>
<evidence type="ECO:0000256" key="2">
    <source>
        <dbReference type="SAM" id="Phobius"/>
    </source>
</evidence>
<organism evidence="3 4">
    <name type="scientific">Agrocybe chaxingu</name>
    <dbReference type="NCBI Taxonomy" id="84603"/>
    <lineage>
        <taxon>Eukaryota</taxon>
        <taxon>Fungi</taxon>
        <taxon>Dikarya</taxon>
        <taxon>Basidiomycota</taxon>
        <taxon>Agaricomycotina</taxon>
        <taxon>Agaricomycetes</taxon>
        <taxon>Agaricomycetidae</taxon>
        <taxon>Agaricales</taxon>
        <taxon>Agaricineae</taxon>
        <taxon>Strophariaceae</taxon>
        <taxon>Agrocybe</taxon>
    </lineage>
</organism>
<sequence>MSAPNDTKSPQGPAQAPNASGAQSSQQPPTYNPYYSQQYPQVQPYPVVQEQTLLVYRPSTTRRFLRALAFAVFTWVLLGIFTRTFVDMVHWHHKHHHHHREGDDWPPIRFPPDIELDQCVSKTGWRESDESWSSFPYSAETSFDLPVDATTLSLFAHGPWPAGKVTIVTSPDQQEDVVTYRIIVHYHREFVRDKAEVCSFTREGDENGVAIFMPQWPYPRRKREDFLFFETFVILPESRDDGRLSISNFVTTVPYFSHTIGDLFSKVLFDKISLHGSNMPIEVASLAATVGAFQTSNGPIKGIFNTTRSLKLITSNSPIDAHVGLIDDKDGSSPELVADTSNARLDLAISLLTESESGTGGEYTVDGHTNNSPVRISFPTAPVNSTLVLTGTTSNSPATVELHPTYEGTVSLSTSSWFAAELRWDGDVEDPSGDGRRRLVDESNRRRGVFEGAIHWVDGSGRKRDPATDGKVTVHSSNSPVRVHV</sequence>
<comment type="caution">
    <text evidence="3">The sequence shown here is derived from an EMBL/GenBank/DDBJ whole genome shotgun (WGS) entry which is preliminary data.</text>
</comment>
<evidence type="ECO:0000313" key="3">
    <source>
        <dbReference type="EMBL" id="KAJ3508822.1"/>
    </source>
</evidence>
<gene>
    <name evidence="3" type="ORF">NLJ89_g5547</name>
</gene>
<feature type="compositionally biased region" description="Polar residues" evidence="1">
    <location>
        <begin position="474"/>
        <end position="485"/>
    </location>
</feature>
<feature type="region of interest" description="Disordered" evidence="1">
    <location>
        <begin position="460"/>
        <end position="485"/>
    </location>
</feature>
<reference evidence="3" key="1">
    <citation type="submission" date="2022-07" db="EMBL/GenBank/DDBJ databases">
        <title>Genome Sequence of Agrocybe chaxingu.</title>
        <authorList>
            <person name="Buettner E."/>
        </authorList>
    </citation>
    <scope>NUCLEOTIDE SEQUENCE</scope>
    <source>
        <strain evidence="3">MP-N11</strain>
    </source>
</reference>